<evidence type="ECO:0000259" key="14">
    <source>
        <dbReference type="Pfam" id="PF04563"/>
    </source>
</evidence>
<feature type="domain" description="RNA polymerase Rpb2" evidence="15">
    <location>
        <begin position="371"/>
        <end position="439"/>
    </location>
</feature>
<protein>
    <recommendedName>
        <fullName evidence="8">DNA-directed RNA polymerase subunit beta</fullName>
        <ecNumber evidence="8">2.7.7.6</ecNumber>
    </recommendedName>
    <alternativeName>
        <fullName evidence="8">PEP</fullName>
    </alternativeName>
    <alternativeName>
        <fullName evidence="8">Plastid-encoded RNA polymerase subunit beta</fullName>
        <shortName evidence="8">RNA polymerase subunit beta</shortName>
    </alternativeName>
</protein>
<evidence type="ECO:0000259" key="12">
    <source>
        <dbReference type="Pfam" id="PF04560"/>
    </source>
</evidence>
<dbReference type="InterPro" id="IPR042107">
    <property type="entry name" value="DNA-dir_RNA_pol_bsu_ext_1_sf"/>
</dbReference>
<dbReference type="GO" id="GO:0006351">
    <property type="term" value="P:DNA-templated transcription"/>
    <property type="evidence" value="ECO:0007669"/>
    <property type="project" value="UniProtKB-UniRule"/>
</dbReference>
<dbReference type="PROSITE" id="PS01166">
    <property type="entry name" value="RNA_POL_BETA"/>
    <property type="match status" value="1"/>
</dbReference>
<dbReference type="Gene3D" id="3.90.1100.10">
    <property type="match status" value="1"/>
</dbReference>
<dbReference type="InterPro" id="IPR037034">
    <property type="entry name" value="RNA_pol_Rpb2_2_sf"/>
</dbReference>
<feature type="domain" description="RNA polymerase beta subunit protrusion" evidence="14">
    <location>
        <begin position="10"/>
        <end position="341"/>
    </location>
</feature>
<evidence type="ECO:0000256" key="2">
    <source>
        <dbReference type="ARBA" id="ARBA00006835"/>
    </source>
</evidence>
<dbReference type="GeneID" id="40872700"/>
<evidence type="ECO:0000256" key="8">
    <source>
        <dbReference type="HAMAP-Rule" id="MF_01321"/>
    </source>
</evidence>
<comment type="catalytic activity">
    <reaction evidence="7 8 10">
        <text>RNA(n) + a ribonucleoside 5'-triphosphate = RNA(n+1) + diphosphate</text>
        <dbReference type="Rhea" id="RHEA:21248"/>
        <dbReference type="Rhea" id="RHEA-COMP:14527"/>
        <dbReference type="Rhea" id="RHEA-COMP:17342"/>
        <dbReference type="ChEBI" id="CHEBI:33019"/>
        <dbReference type="ChEBI" id="CHEBI:61557"/>
        <dbReference type="ChEBI" id="CHEBI:140395"/>
        <dbReference type="EC" id="2.7.7.6"/>
    </reaction>
</comment>
<dbReference type="InterPro" id="IPR007641">
    <property type="entry name" value="RNA_pol_Rpb2_7"/>
</dbReference>
<dbReference type="GO" id="GO:0000428">
    <property type="term" value="C:DNA-directed RNA polymerase complex"/>
    <property type="evidence" value="ECO:0007669"/>
    <property type="project" value="UniProtKB-KW"/>
</dbReference>
<evidence type="ECO:0000256" key="6">
    <source>
        <dbReference type="ARBA" id="ARBA00023163"/>
    </source>
</evidence>
<dbReference type="InterPro" id="IPR015712">
    <property type="entry name" value="DNA-dir_RNA_pol_su2"/>
</dbReference>
<dbReference type="SUPFAM" id="SSF64484">
    <property type="entry name" value="beta and beta-prime subunits of DNA dependent RNA-polymerase"/>
    <property type="match status" value="1"/>
</dbReference>
<dbReference type="InterPro" id="IPR037033">
    <property type="entry name" value="DNA-dir_RNAP_su2_hyb_sf"/>
</dbReference>
<dbReference type="RefSeq" id="YP_009667632.1">
    <property type="nucleotide sequence ID" value="NC_043778.1"/>
</dbReference>
<dbReference type="EMBL" id="MH064505">
    <property type="protein sequence ID" value="QCW58408.1"/>
    <property type="molecule type" value="Genomic_DNA"/>
</dbReference>
<comment type="function">
    <text evidence="1 8 10">DNA-dependent RNA polymerase catalyzes the transcription of DNA into RNA using the four ribonucleoside triphosphates as substrates.</text>
</comment>
<keyword evidence="16" id="KW-0934">Plastid</keyword>
<dbReference type="InterPro" id="IPR007644">
    <property type="entry name" value="RNA_pol_bsu_protrusion"/>
</dbReference>
<evidence type="ECO:0000256" key="1">
    <source>
        <dbReference type="ARBA" id="ARBA00004026"/>
    </source>
</evidence>
<dbReference type="Pfam" id="PF04560">
    <property type="entry name" value="RNA_pol_Rpb2_7"/>
    <property type="match status" value="1"/>
</dbReference>
<dbReference type="Gene3D" id="2.40.50.100">
    <property type="match status" value="1"/>
</dbReference>
<feature type="domain" description="DNA-directed RNA polymerase subunit 2 hybrid-binding" evidence="11">
    <location>
        <begin position="581"/>
        <end position="974"/>
    </location>
</feature>
<dbReference type="AlphaFoldDB" id="A0A4Y5P564"/>
<dbReference type="GO" id="GO:0032549">
    <property type="term" value="F:ribonucleoside binding"/>
    <property type="evidence" value="ECO:0007669"/>
    <property type="project" value="InterPro"/>
</dbReference>
<dbReference type="GO" id="GO:0003899">
    <property type="term" value="F:DNA-directed RNA polymerase activity"/>
    <property type="evidence" value="ECO:0007669"/>
    <property type="project" value="UniProtKB-UniRule"/>
</dbReference>
<evidence type="ECO:0000256" key="7">
    <source>
        <dbReference type="ARBA" id="ARBA00048552"/>
    </source>
</evidence>
<reference evidence="16" key="1">
    <citation type="submission" date="2018-03" db="EMBL/GenBank/DDBJ databases">
        <title>Exploring the plastid DNA sequence disparity of liverworts.</title>
        <authorList>
            <person name="Yu Y."/>
            <person name="Liu H."/>
            <person name="Yang J."/>
            <person name="Ma W."/>
            <person name="Pressel S."/>
            <person name="Wu Y."/>
            <person name="Schneider H."/>
        </authorList>
    </citation>
    <scope>NUCLEOTIDE SEQUENCE</scope>
</reference>
<dbReference type="InterPro" id="IPR007645">
    <property type="entry name" value="RNA_pol_Rpb2_3"/>
</dbReference>
<keyword evidence="5 8" id="KW-0548">Nucleotidyltransferase</keyword>
<dbReference type="Pfam" id="PF00562">
    <property type="entry name" value="RNA_pol_Rpb2_6"/>
    <property type="match status" value="1"/>
</dbReference>
<dbReference type="GO" id="GO:0009507">
    <property type="term" value="C:chloroplast"/>
    <property type="evidence" value="ECO:0007669"/>
    <property type="project" value="UniProtKB-SubCell"/>
</dbReference>
<evidence type="ECO:0000313" key="16">
    <source>
        <dbReference type="EMBL" id="QCW58408.1"/>
    </source>
</evidence>
<dbReference type="Pfam" id="PF04561">
    <property type="entry name" value="RNA_pol_Rpb2_2"/>
    <property type="match status" value="1"/>
</dbReference>
<keyword evidence="6 8" id="KW-0804">Transcription</keyword>
<dbReference type="InterPro" id="IPR014724">
    <property type="entry name" value="RNA_pol_RPB2_OB-fold"/>
</dbReference>
<dbReference type="Gene3D" id="2.40.270.10">
    <property type="entry name" value="DNA-directed RNA polymerase, subunit 2, domain 6"/>
    <property type="match status" value="1"/>
</dbReference>
<dbReference type="Gene3D" id="2.40.50.150">
    <property type="match status" value="1"/>
</dbReference>
<dbReference type="InterPro" id="IPR010243">
    <property type="entry name" value="RNA_pol_bsu_bac"/>
</dbReference>
<geneLocation type="chloroplast" evidence="16"/>
<dbReference type="InterPro" id="IPR007642">
    <property type="entry name" value="RNA_pol_Rpb2_2"/>
</dbReference>
<dbReference type="Pfam" id="PF04565">
    <property type="entry name" value="RNA_pol_Rpb2_3"/>
    <property type="match status" value="1"/>
</dbReference>
<evidence type="ECO:0000259" key="15">
    <source>
        <dbReference type="Pfam" id="PF04565"/>
    </source>
</evidence>
<evidence type="ECO:0000256" key="10">
    <source>
        <dbReference type="RuleBase" id="RU363031"/>
    </source>
</evidence>
<dbReference type="EC" id="2.7.7.6" evidence="8"/>
<evidence type="ECO:0000256" key="4">
    <source>
        <dbReference type="ARBA" id="ARBA00022679"/>
    </source>
</evidence>
<evidence type="ECO:0000259" key="13">
    <source>
        <dbReference type="Pfam" id="PF04561"/>
    </source>
</evidence>
<sequence>MKIFVLPEFGKIQFQSFNRFLNKGLIEELIKFPKIEDIDQELEFRIFGEKYQLTEPFIKERDAVYQSITYSSDLYVPAQLKQKKEGNIQKQTVFLGSIPLMNSQGTFIVNGIARVVINQILRSPGIYYNSELDRNRIPIYTGTLISNWGGRLKLEIDVKRRIWARISKKRKVSIFVLLSAMGLNLEKILINISYPSIFLKSIIKKTKKEQLPSTEEAIIELYKQLYSLSGDIIFSESIRRELQKKFFQQRFEIGKTGRLNLNKKFDLNIPEHEIFLLPQDILAAVNYLIKSQFGMGKFDDIDHLKNKRVCSVADLLQDQLKLALNRLENSVRQIMRGANKRKRLPTPKSLITPTPVITTFKEFFGSHPLSQFLDQTNPLTEMVHKRRLSSLGPGGLTRRTAGFQVRDIHPSHYGRICPIETSEGMNAGLIGSLAIHAQINYLGGLESPFYKISEMAEVNNKIHNISAGEDEYHRIAIGNRLALDQNSRENQITPVRYRQDFVAIAWEQVHLRSIFPLQYFSVGASLIPFLEHNDANRALMGSNMQRQAVPLLKTEKCIVGTGIESQIALDSGSIIVSMKGGKIHYIDNNKITLSVNTKLINTNLIVYQRSNNNTCIHQKPQVKKDKYIKKGQILADGSATSKGELALGKNILVAYMPWEGYNFEDAILINERLIYDDIYTSLHIEKYEIEARVTSEGAEKFTREIPHLDSYLLRHLDKNGFVSTGAWVETGDVLVGKLTPHETEETLRAPEGKLLQAIFGIQVAHSKETSLKVPIGGKGRVLDVRSIYREDGSNDTKTIHVYILQKRKIQTGDKIAGRHGNKGIVSKILPRQDMPFLQNGIPIDMILSPLGVPSRMNVGQIFECLLGLAGEFLNKNYRITPFDERYEQESSRKLVFSELFKASEKTKNPWLFEPDNPGKSRLFDGRTGEAFEQPITIGKAYMLKLIHQVDDKIHARSSGPYALVTQQPLRGRSRKGGQRVGEMEVWALEGFGVAYILQEMLTIKSDHIQARYEVLGAIVTGEPIPKPKTAPESFKLLVRELRSLALEINYATLLEKDLGVQFKEI</sequence>
<evidence type="ECO:0000256" key="9">
    <source>
        <dbReference type="RuleBase" id="RU000434"/>
    </source>
</evidence>
<evidence type="ECO:0000256" key="3">
    <source>
        <dbReference type="ARBA" id="ARBA00022478"/>
    </source>
</evidence>
<dbReference type="Gene3D" id="3.90.1800.10">
    <property type="entry name" value="RNA polymerase alpha subunit dimerisation domain"/>
    <property type="match status" value="1"/>
</dbReference>
<keyword evidence="4 8" id="KW-0808">Transferase</keyword>
<dbReference type="Gene3D" id="3.90.1110.10">
    <property type="entry name" value="RNA polymerase Rpb2, domain 2"/>
    <property type="match status" value="1"/>
</dbReference>
<comment type="subunit">
    <text evidence="8 10">In plastids the minimal PEP RNA polymerase catalytic core is composed of four subunits: alpha, beta, beta', and beta''. When a (nuclear-encoded) sigma factor is associated with the core the holoenzyme is formed, which can initiate transcription.</text>
</comment>
<dbReference type="NCBIfam" id="NF001616">
    <property type="entry name" value="PRK00405.1"/>
    <property type="match status" value="1"/>
</dbReference>
<proteinExistence type="inferred from homology"/>
<dbReference type="InterPro" id="IPR007121">
    <property type="entry name" value="RNA_pol_bsu_CS"/>
</dbReference>
<name>A0A4Y5P564_9MARC</name>
<dbReference type="PANTHER" id="PTHR20856">
    <property type="entry name" value="DNA-DIRECTED RNA POLYMERASE I SUBUNIT 2"/>
    <property type="match status" value="1"/>
</dbReference>
<organism evidence="16">
    <name type="scientific">Cololejeunea lanciloba</name>
    <dbReference type="NCBI Taxonomy" id="1186967"/>
    <lineage>
        <taxon>Eukaryota</taxon>
        <taxon>Viridiplantae</taxon>
        <taxon>Streptophyta</taxon>
        <taxon>Embryophyta</taxon>
        <taxon>Marchantiophyta</taxon>
        <taxon>Jungermanniopsida</taxon>
        <taxon>Jungermanniidae</taxon>
        <taxon>Porellales</taxon>
        <taxon>Jubulineae</taxon>
        <taxon>Lejeuneaceae</taxon>
        <taxon>Lejeuneoideae</taxon>
        <taxon>Lejeuneeae</taxon>
        <taxon>Cololejeuneinae</taxon>
        <taxon>Cololejeunea</taxon>
    </lineage>
</organism>
<evidence type="ECO:0000259" key="11">
    <source>
        <dbReference type="Pfam" id="PF00562"/>
    </source>
</evidence>
<keyword evidence="3 8" id="KW-0240">DNA-directed RNA polymerase</keyword>
<gene>
    <name evidence="8 16" type="primary">rpoB</name>
</gene>
<keyword evidence="16" id="KW-0150">Chloroplast</keyword>
<comment type="subcellular location">
    <subcellularLocation>
        <location evidence="8">Plastid</location>
        <location evidence="8">Chloroplast</location>
    </subcellularLocation>
</comment>
<comment type="similarity">
    <text evidence="2 8 9">Belongs to the RNA polymerase beta chain family.</text>
</comment>
<dbReference type="Pfam" id="PF04563">
    <property type="entry name" value="RNA_pol_Rpb2_1"/>
    <property type="match status" value="1"/>
</dbReference>
<feature type="domain" description="RNA polymerase Rpb2" evidence="12">
    <location>
        <begin position="976"/>
        <end position="1050"/>
    </location>
</feature>
<dbReference type="GO" id="GO:0003677">
    <property type="term" value="F:DNA binding"/>
    <property type="evidence" value="ECO:0007669"/>
    <property type="project" value="UniProtKB-UniRule"/>
</dbReference>
<evidence type="ECO:0000256" key="5">
    <source>
        <dbReference type="ARBA" id="ARBA00022695"/>
    </source>
</evidence>
<feature type="domain" description="RNA polymerase Rpb2" evidence="13">
    <location>
        <begin position="122"/>
        <end position="310"/>
    </location>
</feature>
<dbReference type="Gene3D" id="2.30.150.10">
    <property type="entry name" value="DNA-directed RNA polymerase, beta subunit, external 1 domain"/>
    <property type="match status" value="1"/>
</dbReference>
<dbReference type="HAMAP" id="MF_01321">
    <property type="entry name" value="RNApol_bact_RpoB"/>
    <property type="match status" value="1"/>
</dbReference>
<accession>A0A4Y5P564</accession>
<dbReference type="InterPro" id="IPR007120">
    <property type="entry name" value="DNA-dir_RNAP_su2_dom"/>
</dbReference>
<dbReference type="CDD" id="cd00653">
    <property type="entry name" value="RNA_pol_B_RPB2"/>
    <property type="match status" value="1"/>
</dbReference>